<gene>
    <name evidence="6" type="ORF">AVDCRST_MAG03-3142</name>
</gene>
<proteinExistence type="inferred from homology"/>
<name>A0A6J4Q0X5_9ACTN</name>
<keyword evidence="3" id="KW-0732">Signal</keyword>
<evidence type="ECO:0000313" key="6">
    <source>
        <dbReference type="EMBL" id="CAA9429655.1"/>
    </source>
</evidence>
<dbReference type="GO" id="GO:0030313">
    <property type="term" value="C:cell envelope"/>
    <property type="evidence" value="ECO:0007669"/>
    <property type="project" value="UniProtKB-SubCell"/>
</dbReference>
<feature type="domain" description="Periplasmic binding protein" evidence="5">
    <location>
        <begin position="67"/>
        <end position="319"/>
    </location>
</feature>
<dbReference type="PANTHER" id="PTHR46847">
    <property type="entry name" value="D-ALLOSE-BINDING PERIPLASMIC PROTEIN-RELATED"/>
    <property type="match status" value="1"/>
</dbReference>
<comment type="similarity">
    <text evidence="2">Belongs to the bacterial solute-binding protein 2 family.</text>
</comment>
<accession>A0A6J4Q0X5</accession>
<dbReference type="InterPro" id="IPR028082">
    <property type="entry name" value="Peripla_BP_I"/>
</dbReference>
<dbReference type="EMBL" id="CADCUT010000188">
    <property type="protein sequence ID" value="CAA9429655.1"/>
    <property type="molecule type" value="Genomic_DNA"/>
</dbReference>
<evidence type="ECO:0000256" key="2">
    <source>
        <dbReference type="ARBA" id="ARBA00007639"/>
    </source>
</evidence>
<dbReference type="PANTHER" id="PTHR46847:SF1">
    <property type="entry name" value="D-ALLOSE-BINDING PERIPLASMIC PROTEIN-RELATED"/>
    <property type="match status" value="1"/>
</dbReference>
<protein>
    <submittedName>
        <fullName evidence="6">Ribose ABC transporter, periplasmic ribose-binding protein RbsB</fullName>
    </submittedName>
</protein>
<evidence type="ECO:0000256" key="1">
    <source>
        <dbReference type="ARBA" id="ARBA00004196"/>
    </source>
</evidence>
<dbReference type="GO" id="GO:0030246">
    <property type="term" value="F:carbohydrate binding"/>
    <property type="evidence" value="ECO:0007669"/>
    <property type="project" value="UniProtKB-ARBA"/>
</dbReference>
<sequence>MKEHSPQSGDDRRWSRRAFLKRAGMTLTLPAISGGIAACGPFAGGGGQSESQGGDEGAVGQGNKTLGFAMINLTLPFFVRMQEAGGEAAKDYNVRTVWQSADGNIENEIAIAERYVQQEQDVILIDPVDAKAFEPVVRQAEEAETPVVTMGNKVEAGWNFNTLYPDYENMATVARALATALDEKGQIAFLVGSRGNYVSDTREAGFKETIEQEFPDIELVSVQPTDFDTAQAQAAVETWLTTYPDLAGIASVSDPLVLAAMNAAENAGRDDILYAGHDGDAEMHPMLKDGSMVIDVLTGAERVGYWNVAVGARIAKGEKFNKELFMPTYFVMADDMASRLADRGLEVDAVTPEEATETAQSYAEEFGPDQPSSAMSVG</sequence>
<comment type="subcellular location">
    <subcellularLocation>
        <location evidence="1">Cell envelope</location>
    </subcellularLocation>
</comment>
<feature type="region of interest" description="Disordered" evidence="4">
    <location>
        <begin position="351"/>
        <end position="378"/>
    </location>
</feature>
<dbReference type="AlphaFoldDB" id="A0A6J4Q0X5"/>
<dbReference type="SUPFAM" id="SSF53822">
    <property type="entry name" value="Periplasmic binding protein-like I"/>
    <property type="match status" value="1"/>
</dbReference>
<dbReference type="PROSITE" id="PS51318">
    <property type="entry name" value="TAT"/>
    <property type="match status" value="1"/>
</dbReference>
<evidence type="ECO:0000259" key="5">
    <source>
        <dbReference type="Pfam" id="PF13407"/>
    </source>
</evidence>
<reference evidence="6" key="1">
    <citation type="submission" date="2020-02" db="EMBL/GenBank/DDBJ databases">
        <authorList>
            <person name="Meier V. D."/>
        </authorList>
    </citation>
    <scope>NUCLEOTIDE SEQUENCE</scope>
    <source>
        <strain evidence="6">AVDCRST_MAG03</strain>
    </source>
</reference>
<dbReference type="InterPro" id="IPR006311">
    <property type="entry name" value="TAT_signal"/>
</dbReference>
<dbReference type="InterPro" id="IPR025997">
    <property type="entry name" value="SBP_2_dom"/>
</dbReference>
<evidence type="ECO:0000256" key="3">
    <source>
        <dbReference type="ARBA" id="ARBA00022729"/>
    </source>
</evidence>
<dbReference type="Gene3D" id="3.40.50.2300">
    <property type="match status" value="2"/>
</dbReference>
<evidence type="ECO:0000256" key="4">
    <source>
        <dbReference type="SAM" id="MobiDB-lite"/>
    </source>
</evidence>
<organism evidence="6">
    <name type="scientific">uncultured Rubrobacteraceae bacterium</name>
    <dbReference type="NCBI Taxonomy" id="349277"/>
    <lineage>
        <taxon>Bacteria</taxon>
        <taxon>Bacillati</taxon>
        <taxon>Actinomycetota</taxon>
        <taxon>Rubrobacteria</taxon>
        <taxon>Rubrobacterales</taxon>
        <taxon>Rubrobacteraceae</taxon>
        <taxon>environmental samples</taxon>
    </lineage>
</organism>
<dbReference type="Pfam" id="PF13407">
    <property type="entry name" value="Peripla_BP_4"/>
    <property type="match status" value="1"/>
</dbReference>
<dbReference type="CDD" id="cd01536">
    <property type="entry name" value="PBP1_ABC_sugar_binding-like"/>
    <property type="match status" value="1"/>
</dbReference>